<comment type="caution">
    <text evidence="1">The sequence shown here is derived from an EMBL/GenBank/DDBJ whole genome shotgun (WGS) entry which is preliminary data.</text>
</comment>
<dbReference type="Pfam" id="PF13238">
    <property type="entry name" value="AAA_18"/>
    <property type="match status" value="1"/>
</dbReference>
<gene>
    <name evidence="1" type="ORF">OWR29_44250</name>
</gene>
<sequence>MSKVLITGMSGTGKSSALVELARLGYRVVDTDDPGWREYHEYADAPDELHRGEWLWAEDKIAELLDADDERSLFVQGCVRNQGKFYDRFDAVVLLSAPSHVILQRIAQRTTNNYGKSPLERAMILDDLQHVEPLLRATCTHELDASRHLGEVVAHLVKIARSRT</sequence>
<name>A0ABT4BET7_9ACTN</name>
<accession>A0ABT4BET7</accession>
<dbReference type="Proteomes" id="UP001151002">
    <property type="component" value="Unassembled WGS sequence"/>
</dbReference>
<protein>
    <submittedName>
        <fullName evidence="1">AAA family ATPase</fullName>
    </submittedName>
</protein>
<keyword evidence="2" id="KW-1185">Reference proteome</keyword>
<reference evidence="1" key="1">
    <citation type="submission" date="2022-11" db="EMBL/GenBank/DDBJ databases">
        <authorList>
            <person name="Somphong A."/>
            <person name="Phongsopitanun W."/>
        </authorList>
    </citation>
    <scope>NUCLEOTIDE SEQUENCE</scope>
    <source>
        <strain evidence="1">Pm04-4</strain>
    </source>
</reference>
<proteinExistence type="predicted"/>
<dbReference type="RefSeq" id="WP_267569643.1">
    <property type="nucleotide sequence ID" value="NZ_JAPNTZ010000023.1"/>
</dbReference>
<organism evidence="1 2">
    <name type="scientific">Paractinoplanes pyxinae</name>
    <dbReference type="NCBI Taxonomy" id="2997416"/>
    <lineage>
        <taxon>Bacteria</taxon>
        <taxon>Bacillati</taxon>
        <taxon>Actinomycetota</taxon>
        <taxon>Actinomycetes</taxon>
        <taxon>Micromonosporales</taxon>
        <taxon>Micromonosporaceae</taxon>
        <taxon>Paractinoplanes</taxon>
    </lineage>
</organism>
<evidence type="ECO:0000313" key="2">
    <source>
        <dbReference type="Proteomes" id="UP001151002"/>
    </source>
</evidence>
<dbReference type="EMBL" id="JAPNTZ010000023">
    <property type="protein sequence ID" value="MCY1145055.1"/>
    <property type="molecule type" value="Genomic_DNA"/>
</dbReference>
<evidence type="ECO:0000313" key="1">
    <source>
        <dbReference type="EMBL" id="MCY1145055.1"/>
    </source>
</evidence>
<dbReference type="Gene3D" id="3.40.50.300">
    <property type="entry name" value="P-loop containing nucleotide triphosphate hydrolases"/>
    <property type="match status" value="1"/>
</dbReference>
<dbReference type="InterPro" id="IPR027417">
    <property type="entry name" value="P-loop_NTPase"/>
</dbReference>
<dbReference type="SUPFAM" id="SSF52540">
    <property type="entry name" value="P-loop containing nucleoside triphosphate hydrolases"/>
    <property type="match status" value="1"/>
</dbReference>